<evidence type="ECO:0000256" key="3">
    <source>
        <dbReference type="ARBA" id="ARBA00023125"/>
    </source>
</evidence>
<dbReference type="GO" id="GO:0032196">
    <property type="term" value="P:transposition"/>
    <property type="evidence" value="ECO:0007669"/>
    <property type="project" value="UniProtKB-KW"/>
</dbReference>
<evidence type="ECO:0000256" key="4">
    <source>
        <dbReference type="ARBA" id="ARBA00023172"/>
    </source>
</evidence>
<accession>E0UIJ2</accession>
<protein>
    <submittedName>
        <fullName evidence="7">Transposase, IS605 OrfB family</fullName>
    </submittedName>
</protein>
<dbReference type="GO" id="GO:0006310">
    <property type="term" value="P:DNA recombination"/>
    <property type="evidence" value="ECO:0007669"/>
    <property type="project" value="UniProtKB-KW"/>
</dbReference>
<dbReference type="RefSeq" id="WP_013320296.1">
    <property type="nucleotide sequence ID" value="NC_014501.1"/>
</dbReference>
<dbReference type="Pfam" id="PF01385">
    <property type="entry name" value="OrfB_IS605"/>
    <property type="match status" value="1"/>
</dbReference>
<comment type="similarity">
    <text evidence="1">In the C-terminal section; belongs to the transposase 35 family.</text>
</comment>
<dbReference type="Pfam" id="PF07282">
    <property type="entry name" value="Cas12f1-like_TNB"/>
    <property type="match status" value="1"/>
</dbReference>
<organism evidence="7 8">
    <name type="scientific">Gloeothece verrucosa (strain PCC 7822)</name>
    <name type="common">Cyanothece sp. (strain PCC 7822)</name>
    <dbReference type="NCBI Taxonomy" id="497965"/>
    <lineage>
        <taxon>Bacteria</taxon>
        <taxon>Bacillati</taxon>
        <taxon>Cyanobacteriota</taxon>
        <taxon>Cyanophyceae</taxon>
        <taxon>Oscillatoriophycideae</taxon>
        <taxon>Chroococcales</taxon>
        <taxon>Aphanothecaceae</taxon>
        <taxon>Gloeothece</taxon>
        <taxon>Gloeothece verrucosa</taxon>
    </lineage>
</organism>
<feature type="domain" description="Cas12f1-like TNB" evidence="6">
    <location>
        <begin position="291"/>
        <end position="355"/>
    </location>
</feature>
<evidence type="ECO:0000256" key="1">
    <source>
        <dbReference type="ARBA" id="ARBA00008761"/>
    </source>
</evidence>
<keyword evidence="4" id="KW-0233">DNA recombination</keyword>
<dbReference type="InterPro" id="IPR001959">
    <property type="entry name" value="Transposase"/>
</dbReference>
<proteinExistence type="inferred from homology"/>
<dbReference type="KEGG" id="cyj:Cyan7822_0135"/>
<evidence type="ECO:0000313" key="8">
    <source>
        <dbReference type="Proteomes" id="UP000008206"/>
    </source>
</evidence>
<evidence type="ECO:0000259" key="5">
    <source>
        <dbReference type="Pfam" id="PF01385"/>
    </source>
</evidence>
<dbReference type="InterPro" id="IPR010095">
    <property type="entry name" value="Cas12f1-like_TNB"/>
</dbReference>
<name>E0UIJ2_GLOV7</name>
<feature type="domain" description="Probable transposase IS891/IS1136/IS1341" evidence="5">
    <location>
        <begin position="167"/>
        <end position="279"/>
    </location>
</feature>
<keyword evidence="2" id="KW-0815">Transposition</keyword>
<evidence type="ECO:0000259" key="6">
    <source>
        <dbReference type="Pfam" id="PF07282"/>
    </source>
</evidence>
<dbReference type="GO" id="GO:0003677">
    <property type="term" value="F:DNA binding"/>
    <property type="evidence" value="ECO:0007669"/>
    <property type="project" value="UniProtKB-KW"/>
</dbReference>
<dbReference type="AlphaFoldDB" id="E0UIJ2"/>
<gene>
    <name evidence="7" type="ordered locus">Cyan7822_0135</name>
</gene>
<keyword evidence="3" id="KW-0238">DNA-binding</keyword>
<evidence type="ECO:0000313" key="7">
    <source>
        <dbReference type="EMBL" id="ADN12186.1"/>
    </source>
</evidence>
<keyword evidence="8" id="KW-1185">Reference proteome</keyword>
<dbReference type="EMBL" id="CP002198">
    <property type="protein sequence ID" value="ADN12186.1"/>
    <property type="molecule type" value="Genomic_DNA"/>
</dbReference>
<evidence type="ECO:0000256" key="2">
    <source>
        <dbReference type="ARBA" id="ARBA00022578"/>
    </source>
</evidence>
<dbReference type="NCBIfam" id="NF040570">
    <property type="entry name" value="guided_TnpB"/>
    <property type="match status" value="1"/>
</dbReference>
<dbReference type="Proteomes" id="UP000008206">
    <property type="component" value="Chromosome"/>
</dbReference>
<sequence>MFVLEFKVEAKKQQYQAIDDAIRTSQFIRNKCLRYWMDNKGVNKYDLSAYCKILAHDFKFASELNSQARQASAEKAWSSISRFFDNCKKKIPGKKGYPRFKKFSRSVEYKTTGWKLITPKTISFSDKKGIGTLSLKGTWDLAYFKDSDIKRVRLIRRADGYYCQFVLSCEVTEDIKPSGKCIGLDVGLASFYTDQQGSKVDNPIFLRKSEKRLKRLQRRLSKKVKGSSNRQKARQRLAKVHLKVSRQRKDFAVKLARCVVHSNDVIAYEDLRIKNLVKNHCLAKSINDAAWYQFREWIEYFGSKFSKITVAVPPQYTSQNCSNCGETVKKSLSTRTHVCSCGACLDRDENAALNILKLGLSTVGHTGSKASESEILSALATANGGEDTSTLIGVILSKQVSSVNQESSTMRGRGVSKELKLGDSQLIKISYDSTDHTR</sequence>
<dbReference type="eggNOG" id="COG0675">
    <property type="taxonomic scope" value="Bacteria"/>
</dbReference>
<reference evidence="8" key="1">
    <citation type="journal article" date="2011" name="MBio">
        <title>Novel metabolic attributes of the genus Cyanothece, comprising a group of unicellular nitrogen-fixing Cyanobacteria.</title>
        <authorList>
            <person name="Bandyopadhyay A."/>
            <person name="Elvitigala T."/>
            <person name="Welsh E."/>
            <person name="Stockel J."/>
            <person name="Liberton M."/>
            <person name="Min H."/>
            <person name="Sherman L.A."/>
            <person name="Pakrasi H.B."/>
        </authorList>
    </citation>
    <scope>NUCLEOTIDE SEQUENCE [LARGE SCALE GENOMIC DNA]</scope>
    <source>
        <strain evidence="8">PCC 7822</strain>
    </source>
</reference>
<dbReference type="HOGENOM" id="CLU_032903_1_1_3"/>